<reference evidence="1" key="1">
    <citation type="submission" date="2015-04" db="EMBL/GenBank/DDBJ databases">
        <authorList>
            <person name="Syromyatnikov M.Y."/>
            <person name="Popov V.N."/>
        </authorList>
    </citation>
    <scope>NUCLEOTIDE SEQUENCE</scope>
    <source>
        <strain evidence="1">MO-1</strain>
    </source>
</reference>
<dbReference type="AlphaFoldDB" id="A0A1S7LL67"/>
<gene>
    <name evidence="1" type="ORF">MAGMO_3474</name>
</gene>
<accession>A0A1S7LL67</accession>
<organism evidence="1">
    <name type="scientific">Magnetococcus massalia (strain MO-1)</name>
    <dbReference type="NCBI Taxonomy" id="451514"/>
    <lineage>
        <taxon>Bacteria</taxon>
        <taxon>Pseudomonadati</taxon>
        <taxon>Pseudomonadota</taxon>
        <taxon>Magnetococcia</taxon>
        <taxon>Magnetococcales</taxon>
        <taxon>Magnetococcaceae</taxon>
        <taxon>Magnetococcus</taxon>
    </lineage>
</organism>
<name>A0A1S7LL67_MAGMO</name>
<evidence type="ECO:0000313" key="1">
    <source>
        <dbReference type="EMBL" id="CRH07610.1"/>
    </source>
</evidence>
<sequence>MVLKAQESFNTQRANLLVKKQCNHYLIESTTLVEVIACKLEHIDCQVTVIDPRQKSSDFTCKKACS</sequence>
<protein>
    <submittedName>
        <fullName evidence="1">Uncharacterized protein</fullName>
    </submittedName>
</protein>
<dbReference type="EMBL" id="LO017727">
    <property type="protein sequence ID" value="CRH07610.1"/>
    <property type="molecule type" value="Genomic_DNA"/>
</dbReference>
<proteinExistence type="predicted"/>